<comment type="caution">
    <text evidence="5">The sequence shown here is derived from an EMBL/GenBank/DDBJ whole genome shotgun (WGS) entry which is preliminary data.</text>
</comment>
<evidence type="ECO:0000259" key="4">
    <source>
        <dbReference type="Pfam" id="PF13649"/>
    </source>
</evidence>
<dbReference type="EMBL" id="JBHDIY010000002">
    <property type="protein sequence ID" value="MFL4471074.1"/>
    <property type="molecule type" value="Genomic_DNA"/>
</dbReference>
<dbReference type="PANTHER" id="PTHR43464:SF19">
    <property type="entry name" value="UBIQUINONE BIOSYNTHESIS O-METHYLTRANSFERASE, MITOCHONDRIAL"/>
    <property type="match status" value="1"/>
</dbReference>
<organism evidence="5 6">
    <name type="scientific">Tateyamaria armeniaca</name>
    <dbReference type="NCBI Taxonomy" id="2518930"/>
    <lineage>
        <taxon>Bacteria</taxon>
        <taxon>Pseudomonadati</taxon>
        <taxon>Pseudomonadota</taxon>
        <taxon>Alphaproteobacteria</taxon>
        <taxon>Rhodobacterales</taxon>
        <taxon>Roseobacteraceae</taxon>
        <taxon>Tateyamaria</taxon>
    </lineage>
</organism>
<name>A0ABW8UWG4_9RHOB</name>
<evidence type="ECO:0000256" key="3">
    <source>
        <dbReference type="ARBA" id="ARBA00022691"/>
    </source>
</evidence>
<dbReference type="GO" id="GO:0032259">
    <property type="term" value="P:methylation"/>
    <property type="evidence" value="ECO:0007669"/>
    <property type="project" value="UniProtKB-KW"/>
</dbReference>
<keyword evidence="1 5" id="KW-0489">Methyltransferase</keyword>
<keyword evidence="6" id="KW-1185">Reference proteome</keyword>
<dbReference type="SUPFAM" id="SSF53335">
    <property type="entry name" value="S-adenosyl-L-methionine-dependent methyltransferases"/>
    <property type="match status" value="1"/>
</dbReference>
<protein>
    <submittedName>
        <fullName evidence="5">Class I SAM-dependent methyltransferase</fullName>
        <ecNumber evidence="5">2.1.1.-</ecNumber>
    </submittedName>
</protein>
<proteinExistence type="predicted"/>
<dbReference type="EC" id="2.1.1.-" evidence="5"/>
<evidence type="ECO:0000313" key="6">
    <source>
        <dbReference type="Proteomes" id="UP001627408"/>
    </source>
</evidence>
<evidence type="ECO:0000256" key="1">
    <source>
        <dbReference type="ARBA" id="ARBA00022603"/>
    </source>
</evidence>
<keyword evidence="3" id="KW-0949">S-adenosyl-L-methionine</keyword>
<reference evidence="5 6" key="1">
    <citation type="submission" date="2024-08" db="EMBL/GenBank/DDBJ databases">
        <title>Tateyamaria sp. nov., isolated from marine algae.</title>
        <authorList>
            <person name="Choi B.J."/>
            <person name="Kim J.M."/>
            <person name="Lee J.K."/>
            <person name="Choi D.G."/>
            <person name="Bayburt H."/>
            <person name="Baek J.H."/>
            <person name="Han D.M."/>
            <person name="Jeon C.O."/>
        </authorList>
    </citation>
    <scope>NUCLEOTIDE SEQUENCE [LARGE SCALE GENOMIC DNA]</scope>
    <source>
        <strain evidence="5 6">KMU-156</strain>
    </source>
</reference>
<dbReference type="CDD" id="cd02440">
    <property type="entry name" value="AdoMet_MTases"/>
    <property type="match status" value="1"/>
</dbReference>
<dbReference type="InterPro" id="IPR041698">
    <property type="entry name" value="Methyltransf_25"/>
</dbReference>
<evidence type="ECO:0000256" key="2">
    <source>
        <dbReference type="ARBA" id="ARBA00022679"/>
    </source>
</evidence>
<feature type="domain" description="Methyltransferase" evidence="4">
    <location>
        <begin position="48"/>
        <end position="140"/>
    </location>
</feature>
<keyword evidence="2 5" id="KW-0808">Transferase</keyword>
<dbReference type="PANTHER" id="PTHR43464">
    <property type="entry name" value="METHYLTRANSFERASE"/>
    <property type="match status" value="1"/>
</dbReference>
<dbReference type="GO" id="GO:0008168">
    <property type="term" value="F:methyltransferase activity"/>
    <property type="evidence" value="ECO:0007669"/>
    <property type="project" value="UniProtKB-KW"/>
</dbReference>
<dbReference type="Proteomes" id="UP001627408">
    <property type="component" value="Unassembled WGS sequence"/>
</dbReference>
<dbReference type="Gene3D" id="3.40.50.150">
    <property type="entry name" value="Vaccinia Virus protein VP39"/>
    <property type="match status" value="1"/>
</dbReference>
<evidence type="ECO:0000313" key="5">
    <source>
        <dbReference type="EMBL" id="MFL4471074.1"/>
    </source>
</evidence>
<gene>
    <name evidence="5" type="ORF">ACERZ8_14730</name>
</gene>
<dbReference type="InterPro" id="IPR029063">
    <property type="entry name" value="SAM-dependent_MTases_sf"/>
</dbReference>
<accession>A0ABW8UWG4</accession>
<sequence>MSNADQEEFWTGDAGDKWVATQAQMDTLLQPVLDLVLTQAALPAGARVLDIGSGTGASVAQAAKAVGPKGHVTGLDISDTMLALARTRLQDHPNTSGLKADAQIHSFEAGSYDAMISRFGVMFFADTTAAFANIARALVPRAPLTFAAWGAAPQNPYFMQAAAAAKDVFGPMEKTDRTLPGPFAFEDSARVIPMLTDAGLTDVTCEEHGVHLTPPGDLRAVAELLCTIGPAERALRQFEASHEDRARLVDALMARFAKFEGSAGIEIPALINLYRARTAS</sequence>
<dbReference type="RefSeq" id="WP_407592905.1">
    <property type="nucleotide sequence ID" value="NZ_JBHDIY010000002.1"/>
</dbReference>
<dbReference type="Pfam" id="PF13649">
    <property type="entry name" value="Methyltransf_25"/>
    <property type="match status" value="1"/>
</dbReference>